<organism evidence="11 12">
    <name type="scientific">Nocardia pseudobrasiliensis</name>
    <dbReference type="NCBI Taxonomy" id="45979"/>
    <lineage>
        <taxon>Bacteria</taxon>
        <taxon>Bacillati</taxon>
        <taxon>Actinomycetota</taxon>
        <taxon>Actinomycetes</taxon>
        <taxon>Mycobacteriales</taxon>
        <taxon>Nocardiaceae</taxon>
        <taxon>Nocardia</taxon>
    </lineage>
</organism>
<dbReference type="GO" id="GO:0005886">
    <property type="term" value="C:plasma membrane"/>
    <property type="evidence" value="ECO:0007669"/>
    <property type="project" value="UniProtKB-SubCell"/>
</dbReference>
<dbReference type="PANTHER" id="PTHR43833">
    <property type="entry name" value="POTASSIUM CHANNEL PROTEIN 2-RELATED-RELATED"/>
    <property type="match status" value="1"/>
</dbReference>
<dbReference type="InterPro" id="IPR036291">
    <property type="entry name" value="NAD(P)-bd_dom_sf"/>
</dbReference>
<dbReference type="InterPro" id="IPR036721">
    <property type="entry name" value="RCK_C_sf"/>
</dbReference>
<feature type="transmembrane region" description="Helical" evidence="8">
    <location>
        <begin position="12"/>
        <end position="37"/>
    </location>
</feature>
<dbReference type="InterPro" id="IPR003280">
    <property type="entry name" value="2pore_dom_K_chnl"/>
</dbReference>
<evidence type="ECO:0000313" key="11">
    <source>
        <dbReference type="EMBL" id="RDI64627.1"/>
    </source>
</evidence>
<reference evidence="11 12" key="1">
    <citation type="submission" date="2018-07" db="EMBL/GenBank/DDBJ databases">
        <title>Genomic Encyclopedia of Type Strains, Phase IV (KMG-IV): sequencing the most valuable type-strain genomes for metagenomic binning, comparative biology and taxonomic classification.</title>
        <authorList>
            <person name="Goeker M."/>
        </authorList>
    </citation>
    <scope>NUCLEOTIDE SEQUENCE [LARGE SCALE GENOMIC DNA]</scope>
    <source>
        <strain evidence="11 12">DSM 44290</strain>
    </source>
</reference>
<name>A0A370I1L7_9NOCA</name>
<dbReference type="AlphaFoldDB" id="A0A370I1L7"/>
<dbReference type="SUPFAM" id="SSF116726">
    <property type="entry name" value="TrkA C-terminal domain-like"/>
    <property type="match status" value="1"/>
</dbReference>
<dbReference type="GO" id="GO:0005267">
    <property type="term" value="F:potassium channel activity"/>
    <property type="evidence" value="ECO:0007669"/>
    <property type="project" value="InterPro"/>
</dbReference>
<evidence type="ECO:0000256" key="7">
    <source>
        <dbReference type="ARBA" id="ARBA00023303"/>
    </source>
</evidence>
<keyword evidence="3 8" id="KW-0812">Transmembrane</keyword>
<comment type="caution">
    <text evidence="11">The sequence shown here is derived from an EMBL/GenBank/DDBJ whole genome shotgun (WGS) entry which is preliminary data.</text>
</comment>
<feature type="domain" description="RCK C-terminal" evidence="10">
    <location>
        <begin position="242"/>
        <end position="328"/>
    </location>
</feature>
<dbReference type="EMBL" id="QQBC01000007">
    <property type="protein sequence ID" value="RDI64627.1"/>
    <property type="molecule type" value="Genomic_DNA"/>
</dbReference>
<comment type="subcellular location">
    <subcellularLocation>
        <location evidence="1">Cell membrane</location>
        <topology evidence="1">Multi-pass membrane protein</topology>
    </subcellularLocation>
</comment>
<dbReference type="RefSeq" id="WP_245997973.1">
    <property type="nucleotide sequence ID" value="NZ_QQBC01000007.1"/>
</dbReference>
<feature type="domain" description="RCK N-terminal" evidence="9">
    <location>
        <begin position="106"/>
        <end position="220"/>
    </location>
</feature>
<evidence type="ECO:0000256" key="8">
    <source>
        <dbReference type="SAM" id="Phobius"/>
    </source>
</evidence>
<keyword evidence="12" id="KW-1185">Reference proteome</keyword>
<dbReference type="Pfam" id="PF07885">
    <property type="entry name" value="Ion_trans_2"/>
    <property type="match status" value="1"/>
</dbReference>
<dbReference type="Gene3D" id="1.10.287.70">
    <property type="match status" value="1"/>
</dbReference>
<gene>
    <name evidence="11" type="ORF">DFR76_1072</name>
</gene>
<keyword evidence="7 11" id="KW-0407">Ion channel</keyword>
<evidence type="ECO:0000256" key="3">
    <source>
        <dbReference type="ARBA" id="ARBA00022692"/>
    </source>
</evidence>
<dbReference type="InterPro" id="IPR006037">
    <property type="entry name" value="RCK_C"/>
</dbReference>
<dbReference type="PROSITE" id="PS51202">
    <property type="entry name" value="RCK_C"/>
    <property type="match status" value="1"/>
</dbReference>
<dbReference type="PROSITE" id="PS51201">
    <property type="entry name" value="RCK_N"/>
    <property type="match status" value="1"/>
</dbReference>
<dbReference type="STRING" id="1210086.GCA_001613105_02573"/>
<accession>A0A370I1L7</accession>
<dbReference type="InterPro" id="IPR013099">
    <property type="entry name" value="K_chnl_dom"/>
</dbReference>
<feature type="transmembrane region" description="Helical" evidence="8">
    <location>
        <begin position="57"/>
        <end position="85"/>
    </location>
</feature>
<dbReference type="Pfam" id="PF02254">
    <property type="entry name" value="TrkA_N"/>
    <property type="match status" value="1"/>
</dbReference>
<evidence type="ECO:0000256" key="6">
    <source>
        <dbReference type="ARBA" id="ARBA00023136"/>
    </source>
</evidence>
<evidence type="ECO:0000259" key="9">
    <source>
        <dbReference type="PROSITE" id="PS51201"/>
    </source>
</evidence>
<dbReference type="Gene3D" id="3.30.70.1450">
    <property type="entry name" value="Regulator of K+ conductance, C-terminal domain"/>
    <property type="match status" value="1"/>
</dbReference>
<keyword evidence="2" id="KW-0813">Transport</keyword>
<dbReference type="InterPro" id="IPR050721">
    <property type="entry name" value="Trk_Ktr_HKT_K-transport"/>
</dbReference>
<dbReference type="Pfam" id="PF02080">
    <property type="entry name" value="TrkA_C"/>
    <property type="match status" value="1"/>
</dbReference>
<keyword evidence="5" id="KW-0406">Ion transport</keyword>
<proteinExistence type="predicted"/>
<evidence type="ECO:0000256" key="1">
    <source>
        <dbReference type="ARBA" id="ARBA00004651"/>
    </source>
</evidence>
<dbReference type="SUPFAM" id="SSF81324">
    <property type="entry name" value="Voltage-gated potassium channels"/>
    <property type="match status" value="1"/>
</dbReference>
<evidence type="ECO:0000256" key="2">
    <source>
        <dbReference type="ARBA" id="ARBA00022448"/>
    </source>
</evidence>
<evidence type="ECO:0000256" key="4">
    <source>
        <dbReference type="ARBA" id="ARBA00022989"/>
    </source>
</evidence>
<dbReference type="PANTHER" id="PTHR43833:SF9">
    <property type="entry name" value="POTASSIUM CHANNEL PROTEIN YUGO-RELATED"/>
    <property type="match status" value="1"/>
</dbReference>
<sequence length="339" mass="36940">MNPLLRLRRVMLAFVLVTMAGTLGYLLLGFGFLDALYQTVTTITTVGFREVHPLTPLGQVFTMMLILVGAGTVFYMFGVLLETLIDGHLRHRLERRRMNQQINRMRGHVIVCGWGRVGRSTAQYLNSLGKPIVVVDRDPERLSGIGFANVLGDVTEDSVLDAAGIRHADALIAALDSDADNVYVTLSSRARRADLVIIARARTESSKSILLRAGANRAVNPQLIGGRRMAAFALQPNVAEFLDVVMHEDALEYRIEEIVVARSSPLIGHSLTDTALRGTTGALVLALRTPDGRFIANPTDDTPVHPGTILIVLGTPTQLDAARTLTEGQPSHEFRSAES</sequence>
<keyword evidence="6 8" id="KW-0472">Membrane</keyword>
<evidence type="ECO:0000256" key="5">
    <source>
        <dbReference type="ARBA" id="ARBA00023065"/>
    </source>
</evidence>
<evidence type="ECO:0000259" key="10">
    <source>
        <dbReference type="PROSITE" id="PS51202"/>
    </source>
</evidence>
<keyword evidence="4 8" id="KW-1133">Transmembrane helix</keyword>
<dbReference type="PRINTS" id="PR01333">
    <property type="entry name" value="2POREKCHANEL"/>
</dbReference>
<dbReference type="Proteomes" id="UP000254869">
    <property type="component" value="Unassembled WGS sequence"/>
</dbReference>
<evidence type="ECO:0000313" key="12">
    <source>
        <dbReference type="Proteomes" id="UP000254869"/>
    </source>
</evidence>
<protein>
    <submittedName>
        <fullName evidence="11">Voltage-gated potassium channel</fullName>
    </submittedName>
</protein>
<dbReference type="SUPFAM" id="SSF51735">
    <property type="entry name" value="NAD(P)-binding Rossmann-fold domains"/>
    <property type="match status" value="1"/>
</dbReference>
<dbReference type="Gene3D" id="3.40.50.720">
    <property type="entry name" value="NAD(P)-binding Rossmann-like Domain"/>
    <property type="match status" value="1"/>
</dbReference>
<dbReference type="InterPro" id="IPR003148">
    <property type="entry name" value="RCK_N"/>
</dbReference>